<proteinExistence type="predicted"/>
<dbReference type="HOGENOM" id="CLU_2559742_0_0_1"/>
<keyword evidence="3" id="KW-1185">Reference proteome</keyword>
<sequence length="82" mass="9209">MCFSNDIKNFQSISFSHSYSHHPLGSFNICDSSKPPRLRHPRLTHENKRCGDPSDGGVPAAQDLGYHPDLVKLLYAWVNRGS</sequence>
<organism evidence="2 3">
    <name type="scientific">Serendipita vermifera MAFF 305830</name>
    <dbReference type="NCBI Taxonomy" id="933852"/>
    <lineage>
        <taxon>Eukaryota</taxon>
        <taxon>Fungi</taxon>
        <taxon>Dikarya</taxon>
        <taxon>Basidiomycota</taxon>
        <taxon>Agaricomycotina</taxon>
        <taxon>Agaricomycetes</taxon>
        <taxon>Sebacinales</taxon>
        <taxon>Serendipitaceae</taxon>
        <taxon>Serendipita</taxon>
    </lineage>
</organism>
<evidence type="ECO:0000256" key="1">
    <source>
        <dbReference type="SAM" id="MobiDB-lite"/>
    </source>
</evidence>
<name>A0A0C3ADW1_SERVB</name>
<protein>
    <submittedName>
        <fullName evidence="2">Uncharacterized protein</fullName>
    </submittedName>
</protein>
<dbReference type="AlphaFoldDB" id="A0A0C3ADW1"/>
<reference evidence="3" key="2">
    <citation type="submission" date="2015-01" db="EMBL/GenBank/DDBJ databases">
        <title>Evolutionary Origins and Diversification of the Mycorrhizal Mutualists.</title>
        <authorList>
            <consortium name="DOE Joint Genome Institute"/>
            <consortium name="Mycorrhizal Genomics Consortium"/>
            <person name="Kohler A."/>
            <person name="Kuo A."/>
            <person name="Nagy L.G."/>
            <person name="Floudas D."/>
            <person name="Copeland A."/>
            <person name="Barry K.W."/>
            <person name="Cichocki N."/>
            <person name="Veneault-Fourrey C."/>
            <person name="LaButti K."/>
            <person name="Lindquist E.A."/>
            <person name="Lipzen A."/>
            <person name="Lundell T."/>
            <person name="Morin E."/>
            <person name="Murat C."/>
            <person name="Riley R."/>
            <person name="Ohm R."/>
            <person name="Sun H."/>
            <person name="Tunlid A."/>
            <person name="Henrissat B."/>
            <person name="Grigoriev I.V."/>
            <person name="Hibbett D.S."/>
            <person name="Martin F."/>
        </authorList>
    </citation>
    <scope>NUCLEOTIDE SEQUENCE [LARGE SCALE GENOMIC DNA]</scope>
    <source>
        <strain evidence="3">MAFF 305830</strain>
    </source>
</reference>
<accession>A0A0C3ADW1</accession>
<feature type="compositionally biased region" description="Basic and acidic residues" evidence="1">
    <location>
        <begin position="43"/>
        <end position="52"/>
    </location>
</feature>
<feature type="region of interest" description="Disordered" evidence="1">
    <location>
        <begin position="38"/>
        <end position="61"/>
    </location>
</feature>
<dbReference type="Proteomes" id="UP000054097">
    <property type="component" value="Unassembled WGS sequence"/>
</dbReference>
<reference evidence="2 3" key="1">
    <citation type="submission" date="2014-04" db="EMBL/GenBank/DDBJ databases">
        <authorList>
            <consortium name="DOE Joint Genome Institute"/>
            <person name="Kuo A."/>
            <person name="Zuccaro A."/>
            <person name="Kohler A."/>
            <person name="Nagy L.G."/>
            <person name="Floudas D."/>
            <person name="Copeland A."/>
            <person name="Barry K.W."/>
            <person name="Cichocki N."/>
            <person name="Veneault-Fourrey C."/>
            <person name="LaButti K."/>
            <person name="Lindquist E.A."/>
            <person name="Lipzen A."/>
            <person name="Lundell T."/>
            <person name="Morin E."/>
            <person name="Murat C."/>
            <person name="Sun H."/>
            <person name="Tunlid A."/>
            <person name="Henrissat B."/>
            <person name="Grigoriev I.V."/>
            <person name="Hibbett D.S."/>
            <person name="Martin F."/>
            <person name="Nordberg H.P."/>
            <person name="Cantor M.N."/>
            <person name="Hua S.X."/>
        </authorList>
    </citation>
    <scope>NUCLEOTIDE SEQUENCE [LARGE SCALE GENOMIC DNA]</scope>
    <source>
        <strain evidence="2 3">MAFF 305830</strain>
    </source>
</reference>
<evidence type="ECO:0000313" key="3">
    <source>
        <dbReference type="Proteomes" id="UP000054097"/>
    </source>
</evidence>
<dbReference type="EMBL" id="KN824347">
    <property type="protein sequence ID" value="KIM22845.1"/>
    <property type="molecule type" value="Genomic_DNA"/>
</dbReference>
<gene>
    <name evidence="2" type="ORF">M408DRAFT_278491</name>
</gene>
<evidence type="ECO:0000313" key="2">
    <source>
        <dbReference type="EMBL" id="KIM22845.1"/>
    </source>
</evidence>